<dbReference type="EMBL" id="GBEZ01026688">
    <property type="protein sequence ID" value="JAC60543.1"/>
    <property type="molecule type" value="Transcribed_RNA"/>
</dbReference>
<gene>
    <name evidence="2" type="ORF">TSPGSL018_28700</name>
</gene>
<name>A0A061QLC8_9CHLO</name>
<feature type="non-terminal residue" evidence="2">
    <location>
        <position position="1"/>
    </location>
</feature>
<evidence type="ECO:0000256" key="1">
    <source>
        <dbReference type="SAM" id="MobiDB-lite"/>
    </source>
</evidence>
<proteinExistence type="predicted"/>
<organism evidence="2">
    <name type="scientific">Tetraselmis sp. GSL018</name>
    <dbReference type="NCBI Taxonomy" id="582737"/>
    <lineage>
        <taxon>Eukaryota</taxon>
        <taxon>Viridiplantae</taxon>
        <taxon>Chlorophyta</taxon>
        <taxon>core chlorophytes</taxon>
        <taxon>Chlorodendrophyceae</taxon>
        <taxon>Chlorodendrales</taxon>
        <taxon>Chlorodendraceae</taxon>
        <taxon>Tetraselmis</taxon>
    </lineage>
</organism>
<feature type="region of interest" description="Disordered" evidence="1">
    <location>
        <begin position="15"/>
        <end position="72"/>
    </location>
</feature>
<feature type="compositionally biased region" description="Basic and acidic residues" evidence="1">
    <location>
        <begin position="24"/>
        <end position="33"/>
    </location>
</feature>
<protein>
    <submittedName>
        <fullName evidence="2">Uncharacterized protein</fullName>
    </submittedName>
</protein>
<reference evidence="2" key="1">
    <citation type="submission" date="2014-05" db="EMBL/GenBank/DDBJ databases">
        <title>The transcriptome of the halophilic microalga Tetraselmis sp. GSL018 isolated from the Great Salt Lake, Utah.</title>
        <authorList>
            <person name="Jinkerson R.E."/>
            <person name="D'Adamo S."/>
            <person name="Posewitz M.C."/>
        </authorList>
    </citation>
    <scope>NUCLEOTIDE SEQUENCE</scope>
    <source>
        <strain evidence="2">GSL018</strain>
    </source>
</reference>
<dbReference type="AlphaFoldDB" id="A0A061QLC8"/>
<accession>A0A061QLC8</accession>
<sequence length="72" mass="7400">DAAALDAAVLHVRVGPRQAAAPRHQPDGPRDGRATLQAAEGLPAGHGDAHVQLRRASLQDDPAAGDMHELVG</sequence>
<evidence type="ECO:0000313" key="2">
    <source>
        <dbReference type="EMBL" id="JAC60543.1"/>
    </source>
</evidence>